<dbReference type="GO" id="GO:0016747">
    <property type="term" value="F:acyltransferase activity, transferring groups other than amino-acyl groups"/>
    <property type="evidence" value="ECO:0007669"/>
    <property type="project" value="InterPro"/>
</dbReference>
<evidence type="ECO:0000313" key="2">
    <source>
        <dbReference type="EMBL" id="OIQ81060.1"/>
    </source>
</evidence>
<dbReference type="PROSITE" id="PS51186">
    <property type="entry name" value="GNAT"/>
    <property type="match status" value="1"/>
</dbReference>
<dbReference type="Pfam" id="PF13302">
    <property type="entry name" value="Acetyltransf_3"/>
    <property type="match status" value="1"/>
</dbReference>
<dbReference type="AlphaFoldDB" id="A0A1J5QM70"/>
<accession>A0A1J5QM70</accession>
<dbReference type="InterPro" id="IPR000182">
    <property type="entry name" value="GNAT_dom"/>
</dbReference>
<comment type="caution">
    <text evidence="2">The sequence shown here is derived from an EMBL/GenBank/DDBJ whole genome shotgun (WGS) entry which is preliminary data.</text>
</comment>
<feature type="domain" description="N-acetyltransferase" evidence="1">
    <location>
        <begin position="1"/>
        <end position="153"/>
    </location>
</feature>
<sequence length="153" mass="17551">MLRHVEDSDIAIFFKHQLDPVSNWQVAFTHKDPTDEAAFNLHMEEALKNVTVIMRTIHIDGEVAGYITKYDLDGEPQIGFVLGREFWGYGIATRALHEFLTIVTMRPVYARTAFDNAASMHVLEKQNFKRTSEGTYYSNARGAEIVEILWTLQ</sequence>
<dbReference type="Gene3D" id="3.40.630.30">
    <property type="match status" value="1"/>
</dbReference>
<protein>
    <recommendedName>
        <fullName evidence="1">N-acetyltransferase domain-containing protein</fullName>
    </recommendedName>
</protein>
<name>A0A1J5QM70_9ZZZZ</name>
<proteinExistence type="predicted"/>
<dbReference type="SUPFAM" id="SSF55729">
    <property type="entry name" value="Acyl-CoA N-acyltransferases (Nat)"/>
    <property type="match status" value="1"/>
</dbReference>
<dbReference type="PANTHER" id="PTHR43328">
    <property type="entry name" value="ACETYLTRANSFERASE-RELATED"/>
    <property type="match status" value="1"/>
</dbReference>
<organism evidence="2">
    <name type="scientific">mine drainage metagenome</name>
    <dbReference type="NCBI Taxonomy" id="410659"/>
    <lineage>
        <taxon>unclassified sequences</taxon>
        <taxon>metagenomes</taxon>
        <taxon>ecological metagenomes</taxon>
    </lineage>
</organism>
<reference evidence="2" key="1">
    <citation type="submission" date="2016-10" db="EMBL/GenBank/DDBJ databases">
        <title>Sequence of Gallionella enrichment culture.</title>
        <authorList>
            <person name="Poehlein A."/>
            <person name="Muehling M."/>
            <person name="Daniel R."/>
        </authorList>
    </citation>
    <scope>NUCLEOTIDE SEQUENCE</scope>
</reference>
<dbReference type="PANTHER" id="PTHR43328:SF1">
    <property type="entry name" value="N-ACETYLTRANSFERASE DOMAIN-CONTAINING PROTEIN"/>
    <property type="match status" value="1"/>
</dbReference>
<dbReference type="EMBL" id="MLJW01000976">
    <property type="protein sequence ID" value="OIQ81060.1"/>
    <property type="molecule type" value="Genomic_DNA"/>
</dbReference>
<gene>
    <name evidence="2" type="ORF">GALL_371840</name>
</gene>
<evidence type="ECO:0000259" key="1">
    <source>
        <dbReference type="PROSITE" id="PS51186"/>
    </source>
</evidence>
<dbReference type="InterPro" id="IPR016181">
    <property type="entry name" value="Acyl_CoA_acyltransferase"/>
</dbReference>